<evidence type="ECO:0000256" key="1">
    <source>
        <dbReference type="HAMAP-Rule" id="MF_01481"/>
    </source>
</evidence>
<keyword evidence="1" id="KW-0449">Lipoprotein</keyword>
<comment type="caution">
    <text evidence="3">The sequence shown here is derived from an EMBL/GenBank/DDBJ whole genome shotgun (WGS) entry which is preliminary data.</text>
</comment>
<dbReference type="InterPro" id="IPR017488">
    <property type="entry name" value="PSII_Psb27_cyano_bac"/>
</dbReference>
<dbReference type="GO" id="GO:0031676">
    <property type="term" value="C:plasma membrane-derived thylakoid membrane"/>
    <property type="evidence" value="ECO:0007669"/>
    <property type="project" value="UniProtKB-SubCell"/>
</dbReference>
<evidence type="ECO:0000256" key="2">
    <source>
        <dbReference type="SAM" id="SignalP"/>
    </source>
</evidence>
<dbReference type="PANTHER" id="PTHR34041">
    <property type="entry name" value="PHOTOSYSTEM II REPAIR PROTEIN PSB27-H1, CHLOROPLASTIC"/>
    <property type="match status" value="1"/>
</dbReference>
<sequence>MFFKSALSRILALVLVAVVALTGCGNSSAGLSGNYSQDTLKVIETLTTAIDLPNDAENKQDIQTLAREQINDYISRYRREDQSGGLRSFTTMQTALNSLAGYYTSYGSRPIPEKLKKRLKQEFKQAEIAIKRGI</sequence>
<dbReference type="PANTHER" id="PTHR34041:SF1">
    <property type="entry name" value="PHOTOSYSTEM II REPAIR PROTEIN PSB27-H1, CHLOROPLASTIC"/>
    <property type="match status" value="1"/>
</dbReference>
<name>A3IT69_9CHRO</name>
<feature type="chain" id="PRO_5008947101" description="Photosystem II lipoprotein Psb27" evidence="2">
    <location>
        <begin position="30"/>
        <end position="134"/>
    </location>
</feature>
<dbReference type="GO" id="GO:0010206">
    <property type="term" value="P:photosystem II repair"/>
    <property type="evidence" value="ECO:0007669"/>
    <property type="project" value="UniProtKB-UniRule"/>
</dbReference>
<organism evidence="3 4">
    <name type="scientific">Crocosphaera chwakensis CCY0110</name>
    <dbReference type="NCBI Taxonomy" id="391612"/>
    <lineage>
        <taxon>Bacteria</taxon>
        <taxon>Bacillati</taxon>
        <taxon>Cyanobacteriota</taxon>
        <taxon>Cyanophyceae</taxon>
        <taxon>Oscillatoriophycideae</taxon>
        <taxon>Chroococcales</taxon>
        <taxon>Aphanothecaceae</taxon>
        <taxon>Crocosphaera</taxon>
        <taxon>Crocosphaera chwakensis</taxon>
    </lineage>
</organism>
<dbReference type="Gene3D" id="1.20.58.810">
    <property type="entry name" value="Photosystem II Pbs27"/>
    <property type="match status" value="1"/>
</dbReference>
<dbReference type="InterPro" id="IPR025585">
    <property type="entry name" value="PSII_Psb27"/>
</dbReference>
<gene>
    <name evidence="1" type="primary">psb27</name>
    <name evidence="3" type="ORF">CY0110_04883</name>
</gene>
<proteinExistence type="inferred from homology"/>
<keyword evidence="1" id="KW-0472">Membrane</keyword>
<dbReference type="PROSITE" id="PS51257">
    <property type="entry name" value="PROKAR_LIPOPROTEIN"/>
    <property type="match status" value="1"/>
</dbReference>
<keyword evidence="1 2" id="KW-0732">Signal</keyword>
<comment type="subcellular location">
    <subcellularLocation>
        <location evidence="1">Cellular thylakoid membrane</location>
        <topology evidence="1">Lipid-anchor</topology>
        <orientation evidence="1">Lumenal side</orientation>
    </subcellularLocation>
    <text evidence="1">Associated with PSII on the lumenal side of the thylakoid membrane.</text>
</comment>
<dbReference type="GO" id="GO:0010207">
    <property type="term" value="P:photosystem II assembly"/>
    <property type="evidence" value="ECO:0007669"/>
    <property type="project" value="UniProtKB-UniRule"/>
</dbReference>
<protein>
    <recommendedName>
        <fullName evidence="1">Photosystem II lipoprotein Psb27</fullName>
    </recommendedName>
    <alternativeName>
        <fullName evidence="1">Photosystem II 11 kDa protein</fullName>
    </alternativeName>
</protein>
<accession>A3IT69</accession>
<dbReference type="AlphaFoldDB" id="A3IT69"/>
<dbReference type="eggNOG" id="ENOG5031CPI">
    <property type="taxonomic scope" value="Bacteria"/>
</dbReference>
<dbReference type="GO" id="GO:0009523">
    <property type="term" value="C:photosystem II"/>
    <property type="evidence" value="ECO:0007669"/>
    <property type="project" value="InterPro"/>
</dbReference>
<dbReference type="Proteomes" id="UP000003781">
    <property type="component" value="Unassembled WGS sequence"/>
</dbReference>
<reference evidence="3 4" key="1">
    <citation type="submission" date="2007-03" db="EMBL/GenBank/DDBJ databases">
        <authorList>
            <person name="Stal L."/>
            <person name="Ferriera S."/>
            <person name="Johnson J."/>
            <person name="Kravitz S."/>
            <person name="Beeson K."/>
            <person name="Sutton G."/>
            <person name="Rogers Y.-H."/>
            <person name="Friedman R."/>
            <person name="Frazier M."/>
            <person name="Venter J.C."/>
        </authorList>
    </citation>
    <scope>NUCLEOTIDE SEQUENCE [LARGE SCALE GENOMIC DNA]</scope>
    <source>
        <strain evidence="3 4">CCY0110</strain>
    </source>
</reference>
<dbReference type="InterPro" id="IPR038450">
    <property type="entry name" value="PSII_Psb27_sf"/>
</dbReference>
<keyword evidence="1" id="KW-0564">Palmitate</keyword>
<comment type="similarity">
    <text evidence="1">Belongs to the Psb27 family.</text>
</comment>
<keyword evidence="4" id="KW-1185">Reference proteome</keyword>
<dbReference type="HAMAP" id="MF_01481">
    <property type="entry name" value="PSII_Psb27"/>
    <property type="match status" value="1"/>
</dbReference>
<dbReference type="NCBIfam" id="TIGR03044">
    <property type="entry name" value="PS_II_psb27"/>
    <property type="match status" value="1"/>
</dbReference>
<dbReference type="GO" id="GO:0031977">
    <property type="term" value="C:thylakoid lumen"/>
    <property type="evidence" value="ECO:0007669"/>
    <property type="project" value="UniProtKB-UniRule"/>
</dbReference>
<dbReference type="EMBL" id="AAXW01000026">
    <property type="protein sequence ID" value="EAZ90373.1"/>
    <property type="molecule type" value="Genomic_DNA"/>
</dbReference>
<comment type="function">
    <text evidence="1">Plays a role in the repair and/or biogenesis of the calcium-manganese-oxide cluster on the lumenal face of the thylakoid membrane. Its presence in a photosystem II (PSII) preparation prevents binding of some small extrinsic subunits and thus assembly of calcium-manganese-oxide cluster.</text>
</comment>
<dbReference type="RefSeq" id="WP_008276574.1">
    <property type="nucleotide sequence ID" value="NZ_AAXW01000026.1"/>
</dbReference>
<keyword evidence="1" id="KW-0793">Thylakoid</keyword>
<comment type="subunit">
    <text evidence="1">Monomer. Forms a complex with a monomeric, partially assembled PSII. This is probably the complex in which D1 is assembled and/or replaced.</text>
</comment>
<dbReference type="Pfam" id="PF13326">
    <property type="entry name" value="PSII_Pbs27"/>
    <property type="match status" value="1"/>
</dbReference>
<evidence type="ECO:0000313" key="3">
    <source>
        <dbReference type="EMBL" id="EAZ90373.1"/>
    </source>
</evidence>
<dbReference type="OrthoDB" id="541086at2"/>
<feature type="signal peptide" evidence="2">
    <location>
        <begin position="1"/>
        <end position="29"/>
    </location>
</feature>
<evidence type="ECO:0000313" key="4">
    <source>
        <dbReference type="Proteomes" id="UP000003781"/>
    </source>
</evidence>